<accession>A0ABV5G6S7</accession>
<evidence type="ECO:0000313" key="2">
    <source>
        <dbReference type="EMBL" id="MFB9074604.1"/>
    </source>
</evidence>
<organism evidence="2 3">
    <name type="scientific">Citricoccus parietis</name>
    <dbReference type="NCBI Taxonomy" id="592307"/>
    <lineage>
        <taxon>Bacteria</taxon>
        <taxon>Bacillati</taxon>
        <taxon>Actinomycetota</taxon>
        <taxon>Actinomycetes</taxon>
        <taxon>Micrococcales</taxon>
        <taxon>Micrococcaceae</taxon>
        <taxon>Citricoccus</taxon>
    </lineage>
</organism>
<feature type="region of interest" description="Disordered" evidence="1">
    <location>
        <begin position="105"/>
        <end position="228"/>
    </location>
</feature>
<feature type="compositionally biased region" description="Basic and acidic residues" evidence="1">
    <location>
        <begin position="105"/>
        <end position="120"/>
    </location>
</feature>
<dbReference type="Proteomes" id="UP001589575">
    <property type="component" value="Unassembled WGS sequence"/>
</dbReference>
<reference evidence="2 3" key="1">
    <citation type="submission" date="2024-09" db="EMBL/GenBank/DDBJ databases">
        <authorList>
            <person name="Sun Q."/>
            <person name="Mori K."/>
        </authorList>
    </citation>
    <scope>NUCLEOTIDE SEQUENCE [LARGE SCALE GENOMIC DNA]</scope>
    <source>
        <strain evidence="2 3">CCM 7609</strain>
    </source>
</reference>
<protein>
    <submittedName>
        <fullName evidence="2">Uncharacterized protein</fullName>
    </submittedName>
</protein>
<evidence type="ECO:0000256" key="1">
    <source>
        <dbReference type="SAM" id="MobiDB-lite"/>
    </source>
</evidence>
<feature type="region of interest" description="Disordered" evidence="1">
    <location>
        <begin position="1"/>
        <end position="35"/>
    </location>
</feature>
<comment type="caution">
    <text evidence="2">The sequence shown here is derived from an EMBL/GenBank/DDBJ whole genome shotgun (WGS) entry which is preliminary data.</text>
</comment>
<name>A0ABV5G6S7_9MICC</name>
<feature type="compositionally biased region" description="Basic and acidic residues" evidence="1">
    <location>
        <begin position="185"/>
        <end position="198"/>
    </location>
</feature>
<proteinExistence type="predicted"/>
<feature type="compositionally biased region" description="Basic and acidic residues" evidence="1">
    <location>
        <begin position="308"/>
        <end position="326"/>
    </location>
</feature>
<dbReference type="EMBL" id="JBHMFI010000002">
    <property type="protein sequence ID" value="MFB9074604.1"/>
    <property type="molecule type" value="Genomic_DNA"/>
</dbReference>
<gene>
    <name evidence="2" type="ORF">ACFFX0_26810</name>
</gene>
<keyword evidence="3" id="KW-1185">Reference proteome</keyword>
<feature type="region of interest" description="Disordered" evidence="1">
    <location>
        <begin position="278"/>
        <end position="326"/>
    </location>
</feature>
<feature type="compositionally biased region" description="Basic and acidic residues" evidence="1">
    <location>
        <begin position="281"/>
        <end position="290"/>
    </location>
</feature>
<evidence type="ECO:0000313" key="3">
    <source>
        <dbReference type="Proteomes" id="UP001589575"/>
    </source>
</evidence>
<sequence length="326" mass="34673">MDPARRQGGPRAALRGSVDFGEERDGTLGVADGHQVLGRSDHAEVSGVEGLERTGQFAVTVRLDGRQDLGRLDGGDQGQPTAVVVPDLEHPVLLEVVQFGGEARVDEVSDAHGPADREHLQQSSVAHRQVTQHRGRGPSRGGAGQRSRGEDPTGVDPPQLPGDHAVPGQLPQPVDGSRAVLPQHGRGEAGHGSPEHLFEQTVTRRGGQRPDCDPGQGPQATQGRQVDGNLRRPVAVHDQGDAVDLGQLCQDGDGVRVDLIRLGHDHDGRLTSGRSQIVRQGADHAVDVRRGSLVQSREQDGQGSVRGGRRERAAMEPEDRAVRADP</sequence>